<dbReference type="RefSeq" id="WP_282299153.1">
    <property type="nucleotide sequence ID" value="NZ_CP124616.1"/>
</dbReference>
<dbReference type="Proteomes" id="UP001241605">
    <property type="component" value="Chromosome"/>
</dbReference>
<evidence type="ECO:0000313" key="3">
    <source>
        <dbReference type="Proteomes" id="UP001241605"/>
    </source>
</evidence>
<protein>
    <submittedName>
        <fullName evidence="2">DUF2163 domain-containing protein</fullName>
    </submittedName>
</protein>
<keyword evidence="3" id="KW-1185">Reference proteome</keyword>
<feature type="domain" description="Bacteriophage phiJL001 Gp84 C-terminal" evidence="1">
    <location>
        <begin position="194"/>
        <end position="277"/>
    </location>
</feature>
<dbReference type="EMBL" id="CP124616">
    <property type="protein sequence ID" value="WGW02520.1"/>
    <property type="molecule type" value="Genomic_DNA"/>
</dbReference>
<dbReference type="InterPro" id="IPR011928">
    <property type="entry name" value="Phage_phiJL001_Gp84"/>
</dbReference>
<evidence type="ECO:0000259" key="1">
    <source>
        <dbReference type="Pfam" id="PF09356"/>
    </source>
</evidence>
<gene>
    <name evidence="2" type="ORF">QF118_11240</name>
</gene>
<reference evidence="2 3" key="1">
    <citation type="submission" date="2023-05" db="EMBL/GenBank/DDBJ databases">
        <title>YMD87, complete Genome.</title>
        <authorList>
            <person name="Zhang J."/>
            <person name="Xu X."/>
        </authorList>
    </citation>
    <scope>NUCLEOTIDE SEQUENCE [LARGE SCALE GENOMIC DNA]</scope>
    <source>
        <strain evidence="2 3">YMD87</strain>
    </source>
</reference>
<sequence>MTHAETLHAHLDGGLGTVARAWAVTRRDGTVYGFTDHDRDLSFEGITFRADTGLSARALQQATGLSVDNTEAMGALTDSAIREEDIAAGRFDGAEVVSWLVNWADVSGRRVMFRGHIGELRRGNGAFHAELRGLTDLLSRPLGRVYQKPCSAVLGDKGCGFDVTRPGYFHEGPVTSVKETRSFHFADLSEFEPGWFQRGRLVVLSGAAAGLSGAIKRDELASDGSRRIDLWEPLRAVPQPGDQVRLIAGCDKRFETCRLKFNNVVNYQGFPDIPEEDWVFVHATQAKTTSGGSRR</sequence>
<evidence type="ECO:0000313" key="2">
    <source>
        <dbReference type="EMBL" id="WGW02520.1"/>
    </source>
</evidence>
<proteinExistence type="predicted"/>
<name>A0ABY8QD79_9RHOB</name>
<dbReference type="Pfam" id="PF09931">
    <property type="entry name" value="Phage_phiJL001_Gp84_N"/>
    <property type="match status" value="1"/>
</dbReference>
<organism evidence="2 3">
    <name type="scientific">Tropicibacter oceani</name>
    <dbReference type="NCBI Taxonomy" id="3058420"/>
    <lineage>
        <taxon>Bacteria</taxon>
        <taxon>Pseudomonadati</taxon>
        <taxon>Pseudomonadota</taxon>
        <taxon>Alphaproteobacteria</taxon>
        <taxon>Rhodobacterales</taxon>
        <taxon>Roseobacteraceae</taxon>
        <taxon>Tropicibacter</taxon>
    </lineage>
</organism>
<dbReference type="InterPro" id="IPR018964">
    <property type="entry name" value="Phage_phiJL001_Gp84_C"/>
</dbReference>
<dbReference type="NCBIfam" id="TIGR02218">
    <property type="entry name" value="phg_TIGR02218"/>
    <property type="match status" value="1"/>
</dbReference>
<dbReference type="Pfam" id="PF09356">
    <property type="entry name" value="Phage_BR0599"/>
    <property type="match status" value="1"/>
</dbReference>
<accession>A0ABY8QD79</accession>